<accession>A0A0H5QP02</accession>
<evidence type="ECO:0000313" key="3">
    <source>
        <dbReference type="EMBL" id="CRZ03758.1"/>
    </source>
</evidence>
<evidence type="ECO:0000256" key="1">
    <source>
        <dbReference type="SAM" id="MobiDB-lite"/>
    </source>
</evidence>
<feature type="region of interest" description="Disordered" evidence="1">
    <location>
        <begin position="59"/>
        <end position="114"/>
    </location>
</feature>
<organism evidence="3">
    <name type="scientific">Spongospora subterranea</name>
    <dbReference type="NCBI Taxonomy" id="70186"/>
    <lineage>
        <taxon>Eukaryota</taxon>
        <taxon>Sar</taxon>
        <taxon>Rhizaria</taxon>
        <taxon>Endomyxa</taxon>
        <taxon>Phytomyxea</taxon>
        <taxon>Plasmodiophorida</taxon>
        <taxon>Plasmodiophoridae</taxon>
        <taxon>Spongospora</taxon>
    </lineage>
</organism>
<sequence length="114" mass="12451">MSLARMCSIIWICAMIALTAAKEKPASGHTKIGVGLTLNNEITVGTRLGLENVVVVPQDTTGDPSLKDIENMDDPLLEGDRRHRGRSRHRKAHPYGNNYQRPMGYYGSGPAGYA</sequence>
<evidence type="ECO:0000256" key="2">
    <source>
        <dbReference type="SAM" id="SignalP"/>
    </source>
</evidence>
<keyword evidence="2" id="KW-0732">Signal</keyword>
<feature type="compositionally biased region" description="Basic residues" evidence="1">
    <location>
        <begin position="82"/>
        <end position="93"/>
    </location>
</feature>
<feature type="signal peptide" evidence="2">
    <location>
        <begin position="1"/>
        <end position="21"/>
    </location>
</feature>
<proteinExistence type="predicted"/>
<protein>
    <recommendedName>
        <fullName evidence="4">RxLR effector protein</fullName>
    </recommendedName>
</protein>
<reference evidence="3" key="1">
    <citation type="submission" date="2015-04" db="EMBL/GenBank/DDBJ databases">
        <title>The genome sequence of the plant pathogenic Rhizarian Plasmodiophora brassicae reveals insights in its biotrophic life cycle and the origin of chitin synthesis.</title>
        <authorList>
            <person name="Schwelm A."/>
            <person name="Fogelqvist J."/>
            <person name="Knaust A."/>
            <person name="Julke S."/>
            <person name="Lilja T."/>
            <person name="Dhandapani V."/>
            <person name="Bonilla-Rosso G."/>
            <person name="Karlsson M."/>
            <person name="Shevchenko A."/>
            <person name="Choi S.R."/>
            <person name="Kim H.G."/>
            <person name="Park J.Y."/>
            <person name="Lim Y.P."/>
            <person name="Ludwig-Muller J."/>
            <person name="Dixelius C."/>
        </authorList>
    </citation>
    <scope>NUCLEOTIDE SEQUENCE</scope>
    <source>
        <tissue evidence="3">Potato root galls</tissue>
    </source>
</reference>
<dbReference type="EMBL" id="HACM01003316">
    <property type="protein sequence ID" value="CRZ03758.1"/>
    <property type="molecule type" value="Transcribed_RNA"/>
</dbReference>
<evidence type="ECO:0008006" key="4">
    <source>
        <dbReference type="Google" id="ProtNLM"/>
    </source>
</evidence>
<feature type="chain" id="PRO_5005222741" description="RxLR effector protein" evidence="2">
    <location>
        <begin position="22"/>
        <end position="114"/>
    </location>
</feature>
<name>A0A0H5QP02_9EUKA</name>
<dbReference type="AlphaFoldDB" id="A0A0H5QP02"/>